<evidence type="ECO:0000313" key="1">
    <source>
        <dbReference type="EMBL" id="VDM89055.1"/>
    </source>
</evidence>
<keyword evidence="2" id="KW-1185">Reference proteome</keyword>
<gene>
    <name evidence="1" type="ORF">MB901379_02622</name>
</gene>
<reference evidence="2" key="1">
    <citation type="submission" date="2018-02" db="EMBL/GenBank/DDBJ databases">
        <authorList>
            <person name="Seth-Smith MB H."/>
            <person name="Seth-Smith H."/>
        </authorList>
    </citation>
    <scope>NUCLEOTIDE SEQUENCE [LARGE SCALE GENOMIC DNA]</scope>
</reference>
<protein>
    <submittedName>
        <fullName evidence="1">Uncharacterized protein</fullName>
    </submittedName>
</protein>
<dbReference type="Proteomes" id="UP000269998">
    <property type="component" value="Chromosome"/>
</dbReference>
<proteinExistence type="predicted"/>
<accession>A0A3S4BG19</accession>
<sequence>MARELSEEDLRVSPYLGRADGYVVRLVDAVADCSHPGPSGVLATILFLHSRHVTVGMQPSMPYLMRAPVCPEFTVAAKASAVAKTLVTAGVSPTDRDGPIDAAARAGSIPDAGWFERSVDRTCGSFVHCAPNARAKTEEGDVNWSGWPTTR</sequence>
<evidence type="ECO:0000313" key="2">
    <source>
        <dbReference type="Proteomes" id="UP000269998"/>
    </source>
</evidence>
<dbReference type="KEGG" id="mbai:MB901379_02622"/>
<dbReference type="AlphaFoldDB" id="A0A3S4BG19"/>
<organism evidence="1 2">
    <name type="scientific">Mycobacterium basiliense</name>
    <dbReference type="NCBI Taxonomy" id="2094119"/>
    <lineage>
        <taxon>Bacteria</taxon>
        <taxon>Bacillati</taxon>
        <taxon>Actinomycetota</taxon>
        <taxon>Actinomycetes</taxon>
        <taxon>Mycobacteriales</taxon>
        <taxon>Mycobacteriaceae</taxon>
        <taxon>Mycobacterium</taxon>
    </lineage>
</organism>
<name>A0A3S4BG19_9MYCO</name>
<dbReference type="EMBL" id="LR130759">
    <property type="protein sequence ID" value="VDM89055.1"/>
    <property type="molecule type" value="Genomic_DNA"/>
</dbReference>